<dbReference type="SUPFAM" id="SSF103107">
    <property type="entry name" value="Hypothetical protein c14orf129, hspc210"/>
    <property type="match status" value="1"/>
</dbReference>
<evidence type="ECO:0000313" key="2">
    <source>
        <dbReference type="EMBL" id="KAH8104724.1"/>
    </source>
</evidence>
<dbReference type="EMBL" id="JAEVFJ010000005">
    <property type="protein sequence ID" value="KAH8104724.1"/>
    <property type="molecule type" value="Genomic_DNA"/>
</dbReference>
<feature type="compositionally biased region" description="Low complexity" evidence="1">
    <location>
        <begin position="1"/>
        <end position="12"/>
    </location>
</feature>
<evidence type="ECO:0000256" key="1">
    <source>
        <dbReference type="SAM" id="MobiDB-lite"/>
    </source>
</evidence>
<sequence length="101" mass="10741">MSSPVSPSSSFPRGELDSSLSEQSFGISSYEITESSGLEAVARVVLLDATVVFISLSARGYQLQTGDGAVFEALEDLLHSASPSYADARQKVLMVKLNALR</sequence>
<dbReference type="AlphaFoldDB" id="A0A8K0UWY5"/>
<reference evidence="2" key="1">
    <citation type="journal article" date="2021" name="New Phytol.">
        <title>Evolutionary innovations through gain and loss of genes in the ectomycorrhizal Boletales.</title>
        <authorList>
            <person name="Wu G."/>
            <person name="Miyauchi S."/>
            <person name="Morin E."/>
            <person name="Kuo A."/>
            <person name="Drula E."/>
            <person name="Varga T."/>
            <person name="Kohler A."/>
            <person name="Feng B."/>
            <person name="Cao Y."/>
            <person name="Lipzen A."/>
            <person name="Daum C."/>
            <person name="Hundley H."/>
            <person name="Pangilinan J."/>
            <person name="Johnson J."/>
            <person name="Barry K."/>
            <person name="LaButti K."/>
            <person name="Ng V."/>
            <person name="Ahrendt S."/>
            <person name="Min B."/>
            <person name="Choi I.G."/>
            <person name="Park H."/>
            <person name="Plett J.M."/>
            <person name="Magnuson J."/>
            <person name="Spatafora J.W."/>
            <person name="Nagy L.G."/>
            <person name="Henrissat B."/>
            <person name="Grigoriev I.V."/>
            <person name="Yang Z.L."/>
            <person name="Xu J."/>
            <person name="Martin F.M."/>
        </authorList>
    </citation>
    <scope>NUCLEOTIDE SEQUENCE</scope>
    <source>
        <strain evidence="2">KKN 215</strain>
    </source>
</reference>
<dbReference type="InterPro" id="IPR023231">
    <property type="entry name" value="GSKIP_dom_sf"/>
</dbReference>
<feature type="region of interest" description="Disordered" evidence="1">
    <location>
        <begin position="1"/>
        <end position="20"/>
    </location>
</feature>
<gene>
    <name evidence="2" type="ORF">BXZ70DRAFT_922133</name>
</gene>
<accession>A0A8K0UWY5</accession>
<name>A0A8K0UWY5_9AGAR</name>
<comment type="caution">
    <text evidence="2">The sequence shown here is derived from an EMBL/GenBank/DDBJ whole genome shotgun (WGS) entry which is preliminary data.</text>
</comment>
<dbReference type="Gene3D" id="3.30.2280.10">
    <property type="entry name" value="Hypothetical protein (hspc210)"/>
    <property type="match status" value="1"/>
</dbReference>
<evidence type="ECO:0008006" key="4">
    <source>
        <dbReference type="Google" id="ProtNLM"/>
    </source>
</evidence>
<dbReference type="Proteomes" id="UP000813824">
    <property type="component" value="Unassembled WGS sequence"/>
</dbReference>
<organism evidence="2 3">
    <name type="scientific">Cristinia sonorae</name>
    <dbReference type="NCBI Taxonomy" id="1940300"/>
    <lineage>
        <taxon>Eukaryota</taxon>
        <taxon>Fungi</taxon>
        <taxon>Dikarya</taxon>
        <taxon>Basidiomycota</taxon>
        <taxon>Agaricomycotina</taxon>
        <taxon>Agaricomycetes</taxon>
        <taxon>Agaricomycetidae</taxon>
        <taxon>Agaricales</taxon>
        <taxon>Pleurotineae</taxon>
        <taxon>Stephanosporaceae</taxon>
        <taxon>Cristinia</taxon>
    </lineage>
</organism>
<proteinExistence type="predicted"/>
<evidence type="ECO:0000313" key="3">
    <source>
        <dbReference type="Proteomes" id="UP000813824"/>
    </source>
</evidence>
<dbReference type="OrthoDB" id="5804279at2759"/>
<protein>
    <recommendedName>
        <fullName evidence="4">GSKIP domain-containing protein</fullName>
    </recommendedName>
</protein>
<keyword evidence="3" id="KW-1185">Reference proteome</keyword>